<evidence type="ECO:0000256" key="4">
    <source>
        <dbReference type="ARBA" id="ARBA00022946"/>
    </source>
</evidence>
<comment type="subcellular location">
    <subcellularLocation>
        <location evidence="1">Membrane</location>
    </subcellularLocation>
</comment>
<dbReference type="EMBL" id="BBJS01000043">
    <property type="protein sequence ID" value="GAN14717.1"/>
    <property type="molecule type" value="Genomic_DNA"/>
</dbReference>
<gene>
    <name evidence="7" type="ORF">SP6_43_02160</name>
</gene>
<dbReference type="Proteomes" id="UP000032025">
    <property type="component" value="Unassembled WGS sequence"/>
</dbReference>
<name>A0A0C9NEP2_SPHPI</name>
<keyword evidence="5" id="KW-0249">Electron transport</keyword>
<evidence type="ECO:0000256" key="1">
    <source>
        <dbReference type="ARBA" id="ARBA00004370"/>
    </source>
</evidence>
<keyword evidence="4" id="KW-0809">Transit peptide</keyword>
<proteinExistence type="predicted"/>
<keyword evidence="3" id="KW-0679">Respiratory chain</keyword>
<keyword evidence="8" id="KW-1185">Reference proteome</keyword>
<comment type="caution">
    <text evidence="7">The sequence shown here is derived from an EMBL/GenBank/DDBJ whole genome shotgun (WGS) entry which is preliminary data.</text>
</comment>
<evidence type="ECO:0000256" key="2">
    <source>
        <dbReference type="ARBA" id="ARBA00022448"/>
    </source>
</evidence>
<keyword evidence="6" id="KW-0472">Membrane</keyword>
<evidence type="ECO:0000313" key="7">
    <source>
        <dbReference type="EMBL" id="GAN14717.1"/>
    </source>
</evidence>
<dbReference type="InterPro" id="IPR038532">
    <property type="entry name" value="NDUFS4-like_sf"/>
</dbReference>
<dbReference type="Pfam" id="PF04800">
    <property type="entry name" value="NDUS4"/>
    <property type="match status" value="1"/>
</dbReference>
<protein>
    <submittedName>
        <fullName evidence="7">DNA, contig: SP643</fullName>
    </submittedName>
</protein>
<dbReference type="GeneID" id="78525696"/>
<reference evidence="7 8" key="1">
    <citation type="submission" date="2014-08" db="EMBL/GenBank/DDBJ databases">
        <title>Whole genome shotgun sequence of Sphingomonas paucimobilis NBRC 13935.</title>
        <authorList>
            <person name="Hosoyama A."/>
            <person name="Hashimoto M."/>
            <person name="Hosoyama Y."/>
            <person name="Noguchi M."/>
            <person name="Uohara A."/>
            <person name="Ohji S."/>
            <person name="Katano-Makiyama Y."/>
            <person name="Ichikawa N."/>
            <person name="Kimura A."/>
            <person name="Yamazoe A."/>
            <person name="Fujita N."/>
        </authorList>
    </citation>
    <scope>NUCLEOTIDE SEQUENCE [LARGE SCALE GENOMIC DNA]</scope>
    <source>
        <strain evidence="7 8">NBRC 13935</strain>
    </source>
</reference>
<accession>A0A0C9NEP2</accession>
<dbReference type="GO" id="GO:0016020">
    <property type="term" value="C:membrane"/>
    <property type="evidence" value="ECO:0007669"/>
    <property type="project" value="UniProtKB-SubCell"/>
</dbReference>
<dbReference type="AlphaFoldDB" id="A0A0C9NEP2"/>
<keyword evidence="2" id="KW-0813">Transport</keyword>
<dbReference type="GO" id="GO:0022900">
    <property type="term" value="P:electron transport chain"/>
    <property type="evidence" value="ECO:0007669"/>
    <property type="project" value="InterPro"/>
</dbReference>
<evidence type="ECO:0000256" key="3">
    <source>
        <dbReference type="ARBA" id="ARBA00022660"/>
    </source>
</evidence>
<sequence>MIARLAKARAAASARFRARLARVSRRRLRPGPLIIREEVRSGRNSQDDRSWLRYLSALPEDARAVLEPLPTATNQGGRARKGQWRLSFPQRKKPFVDWLMGWTGGDDPLVQVDLRFPTREAAERYCERLNLPYDVHEPPRAHTAPVNKQRFQLDDAPIAGWPDATLAQDRS</sequence>
<dbReference type="RefSeq" id="WP_050794211.1">
    <property type="nucleotide sequence ID" value="NZ_BBJS01000043.1"/>
</dbReference>
<dbReference type="InterPro" id="IPR006885">
    <property type="entry name" value="NADH_UbQ_FeS_4_mit-like"/>
</dbReference>
<evidence type="ECO:0000256" key="5">
    <source>
        <dbReference type="ARBA" id="ARBA00022982"/>
    </source>
</evidence>
<dbReference type="Gene3D" id="3.30.160.190">
    <property type="entry name" value="atu1810 like domain"/>
    <property type="match status" value="1"/>
</dbReference>
<evidence type="ECO:0000313" key="8">
    <source>
        <dbReference type="Proteomes" id="UP000032025"/>
    </source>
</evidence>
<evidence type="ECO:0000256" key="6">
    <source>
        <dbReference type="ARBA" id="ARBA00023136"/>
    </source>
</evidence>
<organism evidence="7 8">
    <name type="scientific">Sphingomonas paucimobilis NBRC 13935</name>
    <dbReference type="NCBI Taxonomy" id="1219050"/>
    <lineage>
        <taxon>Bacteria</taxon>
        <taxon>Pseudomonadati</taxon>
        <taxon>Pseudomonadota</taxon>
        <taxon>Alphaproteobacteria</taxon>
        <taxon>Sphingomonadales</taxon>
        <taxon>Sphingomonadaceae</taxon>
        <taxon>Sphingomonas</taxon>
    </lineage>
</organism>